<evidence type="ECO:0000256" key="1">
    <source>
        <dbReference type="ARBA" id="ARBA00004651"/>
    </source>
</evidence>
<gene>
    <name evidence="10" type="ORF">NCTC4822_00737</name>
</gene>
<keyword evidence="11" id="KW-1185">Reference proteome</keyword>
<keyword evidence="6 9" id="KW-0029">Amino-acid transport</keyword>
<comment type="subcellular location">
    <subcellularLocation>
        <location evidence="1 9">Cell membrane</location>
        <topology evidence="1 9">Multi-pass membrane protein</topology>
    </subcellularLocation>
</comment>
<evidence type="ECO:0000256" key="2">
    <source>
        <dbReference type="ARBA" id="ARBA00008540"/>
    </source>
</evidence>
<evidence type="ECO:0000256" key="6">
    <source>
        <dbReference type="ARBA" id="ARBA00022970"/>
    </source>
</evidence>
<dbReference type="GO" id="GO:0005886">
    <property type="term" value="C:plasma membrane"/>
    <property type="evidence" value="ECO:0007669"/>
    <property type="project" value="UniProtKB-SubCell"/>
</dbReference>
<evidence type="ECO:0000313" key="11">
    <source>
        <dbReference type="Proteomes" id="UP000254519"/>
    </source>
</evidence>
<protein>
    <recommendedName>
        <fullName evidence="9">Branched-chain amino acid transport system carrier protein</fullName>
    </recommendedName>
</protein>
<dbReference type="Pfam" id="PF05525">
    <property type="entry name" value="Branch_AA_trans"/>
    <property type="match status" value="1"/>
</dbReference>
<feature type="transmembrane region" description="Helical" evidence="9">
    <location>
        <begin position="32"/>
        <end position="52"/>
    </location>
</feature>
<evidence type="ECO:0000256" key="9">
    <source>
        <dbReference type="RuleBase" id="RU362122"/>
    </source>
</evidence>
<dbReference type="EMBL" id="UGYZ01000002">
    <property type="protein sequence ID" value="SUI99710.1"/>
    <property type="molecule type" value="Genomic_DNA"/>
</dbReference>
<comment type="similarity">
    <text evidence="2 9">Belongs to the branched chain amino acid transporter family.</text>
</comment>
<accession>A0A380BFZ6</accession>
<evidence type="ECO:0000256" key="4">
    <source>
        <dbReference type="ARBA" id="ARBA00022475"/>
    </source>
</evidence>
<evidence type="ECO:0000313" key="10">
    <source>
        <dbReference type="EMBL" id="SUI99710.1"/>
    </source>
</evidence>
<comment type="function">
    <text evidence="9">Component of the transport system for branched-chain amino acids.</text>
</comment>
<dbReference type="GO" id="GO:0015658">
    <property type="term" value="F:branched-chain amino acid transmembrane transporter activity"/>
    <property type="evidence" value="ECO:0007669"/>
    <property type="project" value="UniProtKB-UniRule"/>
</dbReference>
<name>A0A380BFZ6_SPOPA</name>
<keyword evidence="4" id="KW-1003">Cell membrane</keyword>
<sequence>MISVFDGLKVANIDVKPVTSILSHLPLYEQQIGWLIPAIVGAIIGVIISRVIPERQRG</sequence>
<proteinExistence type="inferred from homology"/>
<evidence type="ECO:0000256" key="8">
    <source>
        <dbReference type="ARBA" id="ARBA00023136"/>
    </source>
</evidence>
<comment type="caution">
    <text evidence="9">Lacks conserved residue(s) required for the propagation of feature annotation.</text>
</comment>
<dbReference type="InterPro" id="IPR004685">
    <property type="entry name" value="Brnchd-chn_aa_trnsp_Livcs"/>
</dbReference>
<evidence type="ECO:0000256" key="5">
    <source>
        <dbReference type="ARBA" id="ARBA00022692"/>
    </source>
</evidence>
<evidence type="ECO:0000256" key="7">
    <source>
        <dbReference type="ARBA" id="ARBA00022989"/>
    </source>
</evidence>
<dbReference type="GO" id="GO:0006865">
    <property type="term" value="P:amino acid transport"/>
    <property type="evidence" value="ECO:0007669"/>
    <property type="project" value="UniProtKB-KW"/>
</dbReference>
<dbReference type="AlphaFoldDB" id="A0A380BFZ6"/>
<dbReference type="Proteomes" id="UP000254519">
    <property type="component" value="Unassembled WGS sequence"/>
</dbReference>
<keyword evidence="3 9" id="KW-0813">Transport</keyword>
<keyword evidence="5 9" id="KW-0812">Transmembrane</keyword>
<keyword evidence="8 9" id="KW-0472">Membrane</keyword>
<organism evidence="10 11">
    <name type="scientific">Sporosarcina pasteurii</name>
    <name type="common">Bacillus pasteurii</name>
    <dbReference type="NCBI Taxonomy" id="1474"/>
    <lineage>
        <taxon>Bacteria</taxon>
        <taxon>Bacillati</taxon>
        <taxon>Bacillota</taxon>
        <taxon>Bacilli</taxon>
        <taxon>Bacillales</taxon>
        <taxon>Caryophanaceae</taxon>
        <taxon>Sporosarcina</taxon>
    </lineage>
</organism>
<keyword evidence="7 9" id="KW-1133">Transmembrane helix</keyword>
<evidence type="ECO:0000256" key="3">
    <source>
        <dbReference type="ARBA" id="ARBA00022448"/>
    </source>
</evidence>
<reference evidence="10 11" key="1">
    <citation type="submission" date="2018-06" db="EMBL/GenBank/DDBJ databases">
        <authorList>
            <consortium name="Pathogen Informatics"/>
            <person name="Doyle S."/>
        </authorList>
    </citation>
    <scope>NUCLEOTIDE SEQUENCE [LARGE SCALE GENOMIC DNA]</scope>
    <source>
        <strain evidence="11">ATCC 11859 / DSM 33 / NCIB 8841 / NCTC 4822</strain>
    </source>
</reference>